<comment type="caution">
    <text evidence="8">The sequence shown here is derived from an EMBL/GenBank/DDBJ whole genome shotgun (WGS) entry which is preliminary data.</text>
</comment>
<feature type="transmembrane region" description="Helical" evidence="6">
    <location>
        <begin position="15"/>
        <end position="32"/>
    </location>
</feature>
<keyword evidence="9" id="KW-1185">Reference proteome</keyword>
<evidence type="ECO:0000256" key="4">
    <source>
        <dbReference type="ARBA" id="ARBA00022989"/>
    </source>
</evidence>
<dbReference type="Pfam" id="PF01292">
    <property type="entry name" value="Ni_hydr_CYTB"/>
    <property type="match status" value="1"/>
</dbReference>
<evidence type="ECO:0000259" key="7">
    <source>
        <dbReference type="Pfam" id="PF01292"/>
    </source>
</evidence>
<evidence type="ECO:0000313" key="9">
    <source>
        <dbReference type="Proteomes" id="UP001595973"/>
    </source>
</evidence>
<keyword evidence="5 6" id="KW-0472">Membrane</keyword>
<reference evidence="9" key="1">
    <citation type="journal article" date="2019" name="Int. J. Syst. Evol. Microbiol.">
        <title>The Global Catalogue of Microorganisms (GCM) 10K type strain sequencing project: providing services to taxonomists for standard genome sequencing and annotation.</title>
        <authorList>
            <consortium name="The Broad Institute Genomics Platform"/>
            <consortium name="The Broad Institute Genome Sequencing Center for Infectious Disease"/>
            <person name="Wu L."/>
            <person name="Ma J."/>
        </authorList>
    </citation>
    <scope>NUCLEOTIDE SEQUENCE [LARGE SCALE GENOMIC DNA]</scope>
    <source>
        <strain evidence="9">CGMCC 4.7283</strain>
    </source>
</reference>
<evidence type="ECO:0000256" key="1">
    <source>
        <dbReference type="ARBA" id="ARBA00004651"/>
    </source>
</evidence>
<evidence type="ECO:0000256" key="5">
    <source>
        <dbReference type="ARBA" id="ARBA00023136"/>
    </source>
</evidence>
<feature type="domain" description="Cytochrome b561 bacterial/Ni-hydrogenase" evidence="7">
    <location>
        <begin position="11"/>
        <end position="172"/>
    </location>
</feature>
<comment type="subcellular location">
    <subcellularLocation>
        <location evidence="1">Cell membrane</location>
        <topology evidence="1">Multi-pass membrane protein</topology>
    </subcellularLocation>
</comment>
<organism evidence="8 9">
    <name type="scientific">Seohaeicola nanhaiensis</name>
    <dbReference type="NCBI Taxonomy" id="1387282"/>
    <lineage>
        <taxon>Bacteria</taxon>
        <taxon>Pseudomonadati</taxon>
        <taxon>Pseudomonadota</taxon>
        <taxon>Alphaproteobacteria</taxon>
        <taxon>Rhodobacterales</taxon>
        <taxon>Roseobacteraceae</taxon>
        <taxon>Seohaeicola</taxon>
    </lineage>
</organism>
<feature type="transmembrane region" description="Helical" evidence="6">
    <location>
        <begin position="99"/>
        <end position="119"/>
    </location>
</feature>
<keyword evidence="4 6" id="KW-1133">Transmembrane helix</keyword>
<dbReference type="RefSeq" id="WP_380718047.1">
    <property type="nucleotide sequence ID" value="NZ_JBHSGI010000016.1"/>
</dbReference>
<dbReference type="InterPro" id="IPR011577">
    <property type="entry name" value="Cyt_b561_bac/Ni-Hgenase"/>
</dbReference>
<feature type="transmembrane region" description="Helical" evidence="6">
    <location>
        <begin position="44"/>
        <end position="61"/>
    </location>
</feature>
<evidence type="ECO:0000256" key="2">
    <source>
        <dbReference type="ARBA" id="ARBA00022475"/>
    </source>
</evidence>
<dbReference type="Gene3D" id="1.20.950.20">
    <property type="entry name" value="Transmembrane di-heme cytochromes, Chain C"/>
    <property type="match status" value="1"/>
</dbReference>
<dbReference type="Proteomes" id="UP001595973">
    <property type="component" value="Unassembled WGS sequence"/>
</dbReference>
<dbReference type="PANTHER" id="PTHR30485">
    <property type="entry name" value="NI/FE-HYDROGENASE 1 B-TYPE CYTOCHROME SUBUNIT"/>
    <property type="match status" value="1"/>
</dbReference>
<dbReference type="SUPFAM" id="SSF81342">
    <property type="entry name" value="Transmembrane di-heme cytochromes"/>
    <property type="match status" value="1"/>
</dbReference>
<feature type="transmembrane region" description="Helical" evidence="6">
    <location>
        <begin position="139"/>
        <end position="159"/>
    </location>
</feature>
<name>A0ABV9KIC9_9RHOB</name>
<evidence type="ECO:0000313" key="8">
    <source>
        <dbReference type="EMBL" id="MFC4669614.1"/>
    </source>
</evidence>
<gene>
    <name evidence="8" type="ORF">ACFO5X_13710</name>
</gene>
<dbReference type="PANTHER" id="PTHR30485:SF2">
    <property type="entry name" value="BLL0597 PROTEIN"/>
    <property type="match status" value="1"/>
</dbReference>
<keyword evidence="3 6" id="KW-0812">Transmembrane</keyword>
<dbReference type="EMBL" id="JBHSGI010000016">
    <property type="protein sequence ID" value="MFC4669614.1"/>
    <property type="molecule type" value="Genomic_DNA"/>
</dbReference>
<evidence type="ECO:0000256" key="6">
    <source>
        <dbReference type="SAM" id="Phobius"/>
    </source>
</evidence>
<dbReference type="InterPro" id="IPR051542">
    <property type="entry name" value="Hydrogenase_cytochrome"/>
</dbReference>
<accession>A0ABV9KIC9</accession>
<proteinExistence type="predicted"/>
<protein>
    <submittedName>
        <fullName evidence="8">Cytochrome b/b6 domain-containing protein</fullName>
    </submittedName>
</protein>
<keyword evidence="2" id="KW-1003">Cell membrane</keyword>
<sequence length="180" mass="19762">MTDPTAPMVRVWDPVLRLMHWHLAAFILLAWLTADDMRTAHEALGYAVGGLILLRLVWGVIGPRNARFASFVRGPAATLRYLDDMRRGRERRFLGHNPAGAAMIVVLLLAIATTVATGILMGTDRFWGSETMEEAHEAAAILILILVAFHIGGVIHASLRHGENLVSAMIDGRKPEGTHE</sequence>
<dbReference type="InterPro" id="IPR016174">
    <property type="entry name" value="Di-haem_cyt_TM"/>
</dbReference>
<evidence type="ECO:0000256" key="3">
    <source>
        <dbReference type="ARBA" id="ARBA00022692"/>
    </source>
</evidence>